<dbReference type="RefSeq" id="WP_011997851.1">
    <property type="nucleotide sequence ID" value="NC_009767.1"/>
</dbReference>
<dbReference type="GO" id="GO:0005506">
    <property type="term" value="F:iron ion binding"/>
    <property type="evidence" value="ECO:0007669"/>
    <property type="project" value="InterPro"/>
</dbReference>
<name>A7NG60_ROSCS</name>
<reference evidence="2 3" key="1">
    <citation type="submission" date="2007-08" db="EMBL/GenBank/DDBJ databases">
        <title>Complete sequence of Roseiflexus castenholzii DSM 13941.</title>
        <authorList>
            <consortium name="US DOE Joint Genome Institute"/>
            <person name="Copeland A."/>
            <person name="Lucas S."/>
            <person name="Lapidus A."/>
            <person name="Barry K."/>
            <person name="Glavina del Rio T."/>
            <person name="Dalin E."/>
            <person name="Tice H."/>
            <person name="Pitluck S."/>
            <person name="Thompson L.S."/>
            <person name="Brettin T."/>
            <person name="Bruce D."/>
            <person name="Detter J.C."/>
            <person name="Han C."/>
            <person name="Tapia R."/>
            <person name="Schmutz J."/>
            <person name="Larimer F."/>
            <person name="Land M."/>
            <person name="Hauser L."/>
            <person name="Kyrpides N."/>
            <person name="Mikhailova N."/>
            <person name="Bryant D.A."/>
            <person name="Hanada S."/>
            <person name="Tsukatani Y."/>
            <person name="Richardson P."/>
        </authorList>
    </citation>
    <scope>NUCLEOTIDE SEQUENCE [LARGE SCALE GENOMIC DNA]</scope>
    <source>
        <strain evidence="3">DSM 13941 / HLO8</strain>
    </source>
</reference>
<accession>A7NG60</accession>
<keyword evidence="3" id="KW-1185">Reference proteome</keyword>
<dbReference type="InterPro" id="IPR002871">
    <property type="entry name" value="NIF_FeS_clus_asmbl_NifU_N"/>
</dbReference>
<gene>
    <name evidence="2" type="ordered locus">Rcas_0314</name>
</gene>
<feature type="domain" description="NIF system FeS cluster assembly NifU N-terminal" evidence="1">
    <location>
        <begin position="10"/>
        <end position="126"/>
    </location>
</feature>
<organism evidence="2 3">
    <name type="scientific">Roseiflexus castenholzii (strain DSM 13941 / HLO8)</name>
    <dbReference type="NCBI Taxonomy" id="383372"/>
    <lineage>
        <taxon>Bacteria</taxon>
        <taxon>Bacillati</taxon>
        <taxon>Chloroflexota</taxon>
        <taxon>Chloroflexia</taxon>
        <taxon>Chloroflexales</taxon>
        <taxon>Roseiflexineae</taxon>
        <taxon>Roseiflexaceae</taxon>
        <taxon>Roseiflexus</taxon>
    </lineage>
</organism>
<dbReference type="AlphaFoldDB" id="A7NG60"/>
<dbReference type="eggNOG" id="COG0822">
    <property type="taxonomic scope" value="Bacteria"/>
</dbReference>
<dbReference type="PANTHER" id="PTHR10093">
    <property type="entry name" value="IRON-SULFUR CLUSTER ASSEMBLY ENZYME NIFU HOMOLOG"/>
    <property type="match status" value="1"/>
</dbReference>
<dbReference type="Pfam" id="PF01592">
    <property type="entry name" value="NifU_N"/>
    <property type="match status" value="1"/>
</dbReference>
<dbReference type="GO" id="GO:0051536">
    <property type="term" value="F:iron-sulfur cluster binding"/>
    <property type="evidence" value="ECO:0007669"/>
    <property type="project" value="InterPro"/>
</dbReference>
<sequence>MDRTALIARLLDHYEHPRNRGSLPDADVTQTGGIPDCGDVVTVYLKIDPPDRVVAISFEGQGCTISQAAASILSERVIGSTFAEIEAITLDEMIDFLGREAVQTRPRCATLALRTLKAAIAAYRRGAYCEPCGA</sequence>
<dbReference type="STRING" id="383372.Rcas_0314"/>
<dbReference type="OrthoDB" id="9804157at2"/>
<dbReference type="GO" id="GO:0016226">
    <property type="term" value="P:iron-sulfur cluster assembly"/>
    <property type="evidence" value="ECO:0007669"/>
    <property type="project" value="InterPro"/>
</dbReference>
<evidence type="ECO:0000259" key="1">
    <source>
        <dbReference type="Pfam" id="PF01592"/>
    </source>
</evidence>
<evidence type="ECO:0000313" key="3">
    <source>
        <dbReference type="Proteomes" id="UP000000263"/>
    </source>
</evidence>
<dbReference type="HOGENOM" id="CLU_079283_4_0_0"/>
<protein>
    <submittedName>
        <fullName evidence="2">SUF system FeS assembly protein, NifU family</fullName>
    </submittedName>
</protein>
<dbReference type="Gene3D" id="3.90.1010.10">
    <property type="match status" value="1"/>
</dbReference>
<dbReference type="SUPFAM" id="SSF82649">
    <property type="entry name" value="SufE/NifU"/>
    <property type="match status" value="1"/>
</dbReference>
<dbReference type="KEGG" id="rca:Rcas_0314"/>
<dbReference type="EMBL" id="CP000804">
    <property type="protein sequence ID" value="ABU56447.1"/>
    <property type="molecule type" value="Genomic_DNA"/>
</dbReference>
<dbReference type="Proteomes" id="UP000000263">
    <property type="component" value="Chromosome"/>
</dbReference>
<dbReference type="CDD" id="cd06664">
    <property type="entry name" value="IscU_like"/>
    <property type="match status" value="1"/>
</dbReference>
<evidence type="ECO:0000313" key="2">
    <source>
        <dbReference type="EMBL" id="ABU56447.1"/>
    </source>
</evidence>
<proteinExistence type="predicted"/>